<dbReference type="HOGENOM" id="CLU_2637355_0_0_1"/>
<name>H2YMR9_CIOSA</name>
<evidence type="ECO:0000313" key="3">
    <source>
        <dbReference type="Proteomes" id="UP000007875"/>
    </source>
</evidence>
<evidence type="ECO:0000313" key="2">
    <source>
        <dbReference type="Ensembl" id="ENSCSAVP00000006621.1"/>
    </source>
</evidence>
<reference evidence="3" key="1">
    <citation type="submission" date="2003-08" db="EMBL/GenBank/DDBJ databases">
        <authorList>
            <person name="Birren B."/>
            <person name="Nusbaum C."/>
            <person name="Abebe A."/>
            <person name="Abouelleil A."/>
            <person name="Adekoya E."/>
            <person name="Ait-zahra M."/>
            <person name="Allen N."/>
            <person name="Allen T."/>
            <person name="An P."/>
            <person name="Anderson M."/>
            <person name="Anderson S."/>
            <person name="Arachchi H."/>
            <person name="Armbruster J."/>
            <person name="Bachantsang P."/>
            <person name="Baldwin J."/>
            <person name="Barry A."/>
            <person name="Bayul T."/>
            <person name="Blitshsteyn B."/>
            <person name="Bloom T."/>
            <person name="Blye J."/>
            <person name="Boguslavskiy L."/>
            <person name="Borowsky M."/>
            <person name="Boukhgalter B."/>
            <person name="Brunache A."/>
            <person name="Butler J."/>
            <person name="Calixte N."/>
            <person name="Calvo S."/>
            <person name="Camarata J."/>
            <person name="Campo K."/>
            <person name="Chang J."/>
            <person name="Cheshatsang Y."/>
            <person name="Citroen M."/>
            <person name="Collymore A."/>
            <person name="Considine T."/>
            <person name="Cook A."/>
            <person name="Cooke P."/>
            <person name="Corum B."/>
            <person name="Cuomo C."/>
            <person name="David R."/>
            <person name="Dawoe T."/>
            <person name="Degray S."/>
            <person name="Dodge S."/>
            <person name="Dooley K."/>
            <person name="Dorje P."/>
            <person name="Dorjee K."/>
            <person name="Dorris L."/>
            <person name="Duffey N."/>
            <person name="Dupes A."/>
            <person name="Elkins T."/>
            <person name="Engels R."/>
            <person name="Erickson J."/>
            <person name="Farina A."/>
            <person name="Faro S."/>
            <person name="Ferreira P."/>
            <person name="Fischer H."/>
            <person name="Fitzgerald M."/>
            <person name="Foley K."/>
            <person name="Gage D."/>
            <person name="Galagan J."/>
            <person name="Gearin G."/>
            <person name="Gnerre S."/>
            <person name="Gnirke A."/>
            <person name="Goyette A."/>
            <person name="Graham J."/>
            <person name="Grandbois E."/>
            <person name="Gyaltsen K."/>
            <person name="Hafez N."/>
            <person name="Hagopian D."/>
            <person name="Hagos B."/>
            <person name="Hall J."/>
            <person name="Hatcher B."/>
            <person name="Heller A."/>
            <person name="Higgins H."/>
            <person name="Honan T."/>
            <person name="Horn A."/>
            <person name="Houde N."/>
            <person name="Hughes L."/>
            <person name="Hulme W."/>
            <person name="Husby E."/>
            <person name="Iliev I."/>
            <person name="Jaffe D."/>
            <person name="Jones C."/>
            <person name="Kamal M."/>
            <person name="Kamat A."/>
            <person name="Kamvysselis M."/>
            <person name="Karlsson E."/>
            <person name="Kells C."/>
            <person name="Kieu A."/>
            <person name="Kisner P."/>
            <person name="Kodira C."/>
            <person name="Kulbokas E."/>
            <person name="Labutti K."/>
            <person name="Lama D."/>
            <person name="Landers T."/>
            <person name="Leger J."/>
            <person name="Levine S."/>
            <person name="Lewis D."/>
            <person name="Lewis T."/>
            <person name="Lindblad-toh K."/>
            <person name="Liu X."/>
            <person name="Lokyitsang T."/>
            <person name="Lokyitsang Y."/>
            <person name="Lucien O."/>
            <person name="Lui A."/>
            <person name="Ma L.J."/>
            <person name="Mabbitt R."/>
            <person name="Macdonald J."/>
            <person name="Maclean C."/>
            <person name="Major J."/>
            <person name="Manning J."/>
            <person name="Marabella R."/>
            <person name="Maru K."/>
            <person name="Matthews C."/>
            <person name="Mauceli E."/>
            <person name="Mccarthy M."/>
            <person name="Mcdonough S."/>
            <person name="Mcghee T."/>
            <person name="Meldrim J."/>
            <person name="Meneus L."/>
            <person name="Mesirov J."/>
            <person name="Mihalev A."/>
            <person name="Mihova T."/>
            <person name="Mikkelsen T."/>
            <person name="Mlenga V."/>
            <person name="Moru K."/>
            <person name="Mozes J."/>
            <person name="Mulrain L."/>
            <person name="Munson G."/>
            <person name="Naylor J."/>
            <person name="Newes C."/>
            <person name="Nguyen C."/>
            <person name="Nguyen N."/>
            <person name="Nguyen T."/>
            <person name="Nicol R."/>
            <person name="Nielsen C."/>
            <person name="Nizzari M."/>
            <person name="Norbu C."/>
            <person name="Norbu N."/>
            <person name="O'donnell P."/>
            <person name="Okoawo O."/>
            <person name="O'leary S."/>
            <person name="Omotosho B."/>
            <person name="O'neill K."/>
            <person name="Osman S."/>
            <person name="Parker S."/>
            <person name="Perrin D."/>
            <person name="Phunkhang P."/>
            <person name="Piqani B."/>
            <person name="Purcell S."/>
            <person name="Rachupka T."/>
            <person name="Ramasamy U."/>
            <person name="Rameau R."/>
            <person name="Ray V."/>
            <person name="Raymond C."/>
            <person name="Retta R."/>
            <person name="Richardson S."/>
            <person name="Rise C."/>
            <person name="Rodriguez J."/>
            <person name="Rogers J."/>
            <person name="Rogov P."/>
            <person name="Rutman M."/>
            <person name="Schupbach R."/>
            <person name="Seaman C."/>
            <person name="Settipalli S."/>
            <person name="Sharpe T."/>
            <person name="Sheridan J."/>
            <person name="Sherpa N."/>
            <person name="Shi J."/>
            <person name="Smirnov S."/>
            <person name="Smith C."/>
            <person name="Sougnez C."/>
            <person name="Spencer B."/>
            <person name="Stalker J."/>
            <person name="Stange-thomann N."/>
            <person name="Stavropoulos S."/>
            <person name="Stetson K."/>
            <person name="Stone C."/>
            <person name="Stone S."/>
            <person name="Stubbs M."/>
            <person name="Talamas J."/>
            <person name="Tchuinga P."/>
            <person name="Tenzing P."/>
            <person name="Tesfaye S."/>
            <person name="Theodore J."/>
            <person name="Thoulutsang Y."/>
            <person name="Topham K."/>
            <person name="Towey S."/>
            <person name="Tsamla T."/>
            <person name="Tsomo N."/>
            <person name="Vallee D."/>
            <person name="Vassiliev H."/>
            <person name="Venkataraman V."/>
            <person name="Vinson J."/>
            <person name="Vo A."/>
            <person name="Wade C."/>
            <person name="Wang S."/>
            <person name="Wangchuk T."/>
            <person name="Wangdi T."/>
            <person name="Whittaker C."/>
            <person name="Wilkinson J."/>
            <person name="Wu Y."/>
            <person name="Wyman D."/>
            <person name="Yadav S."/>
            <person name="Yang S."/>
            <person name="Yang X."/>
            <person name="Yeager S."/>
            <person name="Yee E."/>
            <person name="Young G."/>
            <person name="Zainoun J."/>
            <person name="Zembeck L."/>
            <person name="Zimmer A."/>
            <person name="Zody M."/>
            <person name="Lander E."/>
        </authorList>
    </citation>
    <scope>NUCLEOTIDE SEQUENCE [LARGE SCALE GENOMIC DNA]</scope>
</reference>
<dbReference type="AlphaFoldDB" id="H2YMR9"/>
<reference evidence="2" key="2">
    <citation type="submission" date="2025-08" db="UniProtKB">
        <authorList>
            <consortium name="Ensembl"/>
        </authorList>
    </citation>
    <scope>IDENTIFICATION</scope>
</reference>
<feature type="chain" id="PRO_5003578703" evidence="1">
    <location>
        <begin position="18"/>
        <end position="77"/>
    </location>
</feature>
<sequence>MKVALIFLVALVSSANAYYYNPYYQSHHNHAVGAGAHVGVGPIGVGLQGGLSGWNQQEIAAALHEFDDVALLLALTQ</sequence>
<dbReference type="Proteomes" id="UP000007875">
    <property type="component" value="Unassembled WGS sequence"/>
</dbReference>
<proteinExistence type="predicted"/>
<dbReference type="Ensembl" id="ENSCSAVT00000006705.1">
    <property type="protein sequence ID" value="ENSCSAVP00000006621.1"/>
    <property type="gene ID" value="ENSCSAVG00000003969.1"/>
</dbReference>
<evidence type="ECO:0000256" key="1">
    <source>
        <dbReference type="SAM" id="SignalP"/>
    </source>
</evidence>
<feature type="signal peptide" evidence="1">
    <location>
        <begin position="1"/>
        <end position="17"/>
    </location>
</feature>
<keyword evidence="1" id="KW-0732">Signal</keyword>
<organism evidence="2 3">
    <name type="scientific">Ciona savignyi</name>
    <name type="common">Pacific transparent sea squirt</name>
    <dbReference type="NCBI Taxonomy" id="51511"/>
    <lineage>
        <taxon>Eukaryota</taxon>
        <taxon>Metazoa</taxon>
        <taxon>Chordata</taxon>
        <taxon>Tunicata</taxon>
        <taxon>Ascidiacea</taxon>
        <taxon>Phlebobranchia</taxon>
        <taxon>Cionidae</taxon>
        <taxon>Ciona</taxon>
    </lineage>
</organism>
<reference evidence="2" key="3">
    <citation type="submission" date="2025-09" db="UniProtKB">
        <authorList>
            <consortium name="Ensembl"/>
        </authorList>
    </citation>
    <scope>IDENTIFICATION</scope>
</reference>
<protein>
    <submittedName>
        <fullName evidence="2">Uncharacterized protein</fullName>
    </submittedName>
</protein>
<dbReference type="InParanoid" id="H2YMR9"/>
<accession>H2YMR9</accession>
<keyword evidence="3" id="KW-1185">Reference proteome</keyword>